<evidence type="ECO:0000256" key="1">
    <source>
        <dbReference type="SAM" id="MobiDB-lite"/>
    </source>
</evidence>
<feature type="region of interest" description="Disordered" evidence="1">
    <location>
        <begin position="1"/>
        <end position="36"/>
    </location>
</feature>
<proteinExistence type="predicted"/>
<feature type="compositionally biased region" description="Basic residues" evidence="1">
    <location>
        <begin position="1"/>
        <end position="11"/>
    </location>
</feature>
<dbReference type="AlphaFoldDB" id="A0A2S8B018"/>
<comment type="caution">
    <text evidence="2">The sequence shown here is derived from an EMBL/GenBank/DDBJ whole genome shotgun (WGS) entry which is preliminary data.</text>
</comment>
<keyword evidence="2" id="KW-0614">Plasmid</keyword>
<dbReference type="EMBL" id="PHFW01000004">
    <property type="protein sequence ID" value="PQM25697.1"/>
    <property type="molecule type" value="Genomic_DNA"/>
</dbReference>
<evidence type="ECO:0000313" key="2">
    <source>
        <dbReference type="EMBL" id="PQM25697.1"/>
    </source>
</evidence>
<geneLocation type="plasmid" evidence="2">
    <name>unnamed1</name>
</geneLocation>
<name>A0A2S8B018_9SPHN</name>
<organism evidence="2 3">
    <name type="scientific">Sphingopyxis lindanitolerans</name>
    <dbReference type="NCBI Taxonomy" id="2054227"/>
    <lineage>
        <taxon>Bacteria</taxon>
        <taxon>Pseudomonadati</taxon>
        <taxon>Pseudomonadota</taxon>
        <taxon>Alphaproteobacteria</taxon>
        <taxon>Sphingomonadales</taxon>
        <taxon>Sphingomonadaceae</taxon>
        <taxon>Sphingopyxis</taxon>
    </lineage>
</organism>
<keyword evidence="3" id="KW-1185">Reference proteome</keyword>
<evidence type="ECO:0000313" key="3">
    <source>
        <dbReference type="Proteomes" id="UP000238954"/>
    </source>
</evidence>
<dbReference type="Proteomes" id="UP000238954">
    <property type="component" value="Unassembled WGS sequence"/>
</dbReference>
<gene>
    <name evidence="2" type="ORF">CVO77_19820</name>
</gene>
<protein>
    <submittedName>
        <fullName evidence="2">Uncharacterized protein</fullName>
    </submittedName>
</protein>
<sequence length="61" mass="6736">MFRRAPAKARKSPGQAESAMRSGAATRTVPPPPDISIPRKALFSGNFKILPSALEQRCFHW</sequence>
<accession>A0A2S8B018</accession>
<reference evidence="3" key="1">
    <citation type="submission" date="2017-11" db="EMBL/GenBank/DDBJ databases">
        <title>The complete genome sequence of Sphingopyxis pomeranensis sp. nov. strain WS5A3p.</title>
        <authorList>
            <person name="Kaminski M.A."/>
        </authorList>
    </citation>
    <scope>NUCLEOTIDE SEQUENCE [LARGE SCALE GENOMIC DNA]</scope>
    <source>
        <strain evidence="3">WS5A3p</strain>
    </source>
</reference>